<evidence type="ECO:0000313" key="3">
    <source>
        <dbReference type="Proteomes" id="UP000252419"/>
    </source>
</evidence>
<dbReference type="AlphaFoldDB" id="A0A367UEC7"/>
<dbReference type="Proteomes" id="UP000252419">
    <property type="component" value="Unassembled WGS sequence"/>
</dbReference>
<organism evidence="2 3">
    <name type="scientific">Thalassospira xianhensis MCCC 1A02616</name>
    <dbReference type="NCBI Taxonomy" id="1177929"/>
    <lineage>
        <taxon>Bacteria</taxon>
        <taxon>Pseudomonadati</taxon>
        <taxon>Pseudomonadota</taxon>
        <taxon>Alphaproteobacteria</taxon>
        <taxon>Rhodospirillales</taxon>
        <taxon>Thalassospiraceae</taxon>
        <taxon>Thalassospira</taxon>
    </lineage>
</organism>
<dbReference type="InterPro" id="IPR010982">
    <property type="entry name" value="Lambda_DNA-bd_dom_sf"/>
</dbReference>
<dbReference type="RefSeq" id="WP_114121537.1">
    <property type="nucleotide sequence ID" value="NZ_JPWA01000008.1"/>
</dbReference>
<sequence>MSRIRILREARRLSVEDLAEMVDVPPQHINDVEEGVVEPSQTLWRDLAVAFGTSVLHLSGKHPFSDDVVSTAMMTKEFDDFTEFGFWGHIGIKLKGVSVTHWYPISVEAYQEITECLEADDSRSELWIAAETLNNRALVFDALKIERITFVDEAAEMPSSYRDAPFHVSNYYPAEVFKGAVEISLAEGDFPEGMSVSFHQLATKFMEKWEISDLLDLHDAMTATNTHMVDGTTRTETLCNSGCLAVFEAAIGNLCSNVPRMISFSDFGGDCDWYVPSREIVMLDMPLSEIVDEACRD</sequence>
<dbReference type="CDD" id="cd00093">
    <property type="entry name" value="HTH_XRE"/>
    <property type="match status" value="1"/>
</dbReference>
<dbReference type="PROSITE" id="PS50943">
    <property type="entry name" value="HTH_CROC1"/>
    <property type="match status" value="1"/>
</dbReference>
<dbReference type="GO" id="GO:0003677">
    <property type="term" value="F:DNA binding"/>
    <property type="evidence" value="ECO:0007669"/>
    <property type="project" value="InterPro"/>
</dbReference>
<evidence type="ECO:0000259" key="1">
    <source>
        <dbReference type="PROSITE" id="PS50943"/>
    </source>
</evidence>
<dbReference type="Pfam" id="PF01381">
    <property type="entry name" value="HTH_3"/>
    <property type="match status" value="1"/>
</dbReference>
<dbReference type="InterPro" id="IPR001387">
    <property type="entry name" value="Cro/C1-type_HTH"/>
</dbReference>
<protein>
    <recommendedName>
        <fullName evidence="1">HTH cro/C1-type domain-containing protein</fullName>
    </recommendedName>
</protein>
<dbReference type="EMBL" id="JPWA01000008">
    <property type="protein sequence ID" value="RCK06330.1"/>
    <property type="molecule type" value="Genomic_DNA"/>
</dbReference>
<keyword evidence="3" id="KW-1185">Reference proteome</keyword>
<gene>
    <name evidence="2" type="ORF">TH5_09010</name>
</gene>
<dbReference type="SUPFAM" id="SSF47413">
    <property type="entry name" value="lambda repressor-like DNA-binding domains"/>
    <property type="match status" value="1"/>
</dbReference>
<accession>A0A367UEC7</accession>
<proteinExistence type="predicted"/>
<feature type="domain" description="HTH cro/C1-type" evidence="1">
    <location>
        <begin position="4"/>
        <end position="58"/>
    </location>
</feature>
<evidence type="ECO:0000313" key="2">
    <source>
        <dbReference type="EMBL" id="RCK06330.1"/>
    </source>
</evidence>
<reference evidence="2 3" key="1">
    <citation type="submission" date="2014-07" db="EMBL/GenBank/DDBJ databases">
        <title>Draft genome sequence of Thalassospira xianhensis P-4 (MCCC 1A02616).</title>
        <authorList>
            <person name="Lai Q."/>
            <person name="Shao Z."/>
        </authorList>
    </citation>
    <scope>NUCLEOTIDE SEQUENCE [LARGE SCALE GENOMIC DNA]</scope>
    <source>
        <strain evidence="2 3">MCCC 1A02616</strain>
    </source>
</reference>
<comment type="caution">
    <text evidence="2">The sequence shown here is derived from an EMBL/GenBank/DDBJ whole genome shotgun (WGS) entry which is preliminary data.</text>
</comment>
<dbReference type="Gene3D" id="1.10.260.40">
    <property type="entry name" value="lambda repressor-like DNA-binding domains"/>
    <property type="match status" value="1"/>
</dbReference>
<dbReference type="SMART" id="SM00530">
    <property type="entry name" value="HTH_XRE"/>
    <property type="match status" value="1"/>
</dbReference>
<name>A0A367UEC7_9PROT</name>